<dbReference type="EMBL" id="JBHPBY010000127">
    <property type="protein sequence ID" value="MFC1850827.1"/>
    <property type="molecule type" value="Genomic_DNA"/>
</dbReference>
<protein>
    <submittedName>
        <fullName evidence="1">Uncharacterized protein</fullName>
    </submittedName>
</protein>
<keyword evidence="2" id="KW-1185">Reference proteome</keyword>
<name>A0ABV6YXB0_UNCC1</name>
<dbReference type="Proteomes" id="UP001594351">
    <property type="component" value="Unassembled WGS sequence"/>
</dbReference>
<proteinExistence type="predicted"/>
<comment type="caution">
    <text evidence="1">The sequence shown here is derived from an EMBL/GenBank/DDBJ whole genome shotgun (WGS) entry which is preliminary data.</text>
</comment>
<evidence type="ECO:0000313" key="1">
    <source>
        <dbReference type="EMBL" id="MFC1850827.1"/>
    </source>
</evidence>
<organism evidence="1 2">
    <name type="scientific">candidate division CSSED10-310 bacterium</name>
    <dbReference type="NCBI Taxonomy" id="2855610"/>
    <lineage>
        <taxon>Bacteria</taxon>
        <taxon>Bacteria division CSSED10-310</taxon>
    </lineage>
</organism>
<sequence>MTVIRLLVVFVYFLSIIVLPDMVFCVQRNGAVTIELSQAGQCACNSGAQDLSGLPLLSQDRSHNFDIQITAAVFTASPRSSTKLLPYKTRLINLSSHTEQKMRADLTTHFISTSEKFISCSLECITFSKLLL</sequence>
<reference evidence="1 2" key="1">
    <citation type="submission" date="2024-09" db="EMBL/GenBank/DDBJ databases">
        <title>Laminarin stimulates single cell rates of sulfate reduction while oxygen inhibits transcriptomic activity in coastal marine sediment.</title>
        <authorList>
            <person name="Lindsay M."/>
            <person name="Orcutt B."/>
            <person name="Emerson D."/>
            <person name="Stepanauskas R."/>
            <person name="D'Angelo T."/>
        </authorList>
    </citation>
    <scope>NUCLEOTIDE SEQUENCE [LARGE SCALE GENOMIC DNA]</scope>
    <source>
        <strain evidence="1">SAG AM-311-K15</strain>
    </source>
</reference>
<evidence type="ECO:0000313" key="2">
    <source>
        <dbReference type="Proteomes" id="UP001594351"/>
    </source>
</evidence>
<gene>
    <name evidence="1" type="ORF">ACFL27_11590</name>
</gene>
<accession>A0ABV6YXB0</accession>